<dbReference type="Proteomes" id="UP001431019">
    <property type="component" value="Unassembled WGS sequence"/>
</dbReference>
<sequence length="146" mass="16601">MDSQVRVRGARFEHRCWSPRFSAFFCPLCIAAHATVQIGAPPTGYRIAPIGLEQNRVSPDKLSRDERRRRNVSLFYAHDENVFFRLVFIRRTRRGPLASQRGPCAAAFPCGRNGLLRADNVFVPLRSSDPIEVGLRNHNVPRFALL</sequence>
<organism evidence="1 2">
    <name type="scientific">Paraburkholderia sejongensis</name>
    <dbReference type="NCBI Taxonomy" id="2886946"/>
    <lineage>
        <taxon>Bacteria</taxon>
        <taxon>Pseudomonadati</taxon>
        <taxon>Pseudomonadota</taxon>
        <taxon>Betaproteobacteria</taxon>
        <taxon>Burkholderiales</taxon>
        <taxon>Burkholderiaceae</taxon>
        <taxon>Paraburkholderia</taxon>
    </lineage>
</organism>
<reference evidence="1 2" key="1">
    <citation type="submission" date="2021-11" db="EMBL/GenBank/DDBJ databases">
        <authorList>
            <person name="Oh E.-T."/>
            <person name="Kim S.-B."/>
        </authorList>
    </citation>
    <scope>NUCLEOTIDE SEQUENCE [LARGE SCALE GENOMIC DNA]</scope>
    <source>
        <strain evidence="1 2">MMS20-SJTR3</strain>
    </source>
</reference>
<protein>
    <recommendedName>
        <fullName evidence="3">Secreted protein</fullName>
    </recommendedName>
</protein>
<comment type="caution">
    <text evidence="1">The sequence shown here is derived from an EMBL/GenBank/DDBJ whole genome shotgun (WGS) entry which is preliminary data.</text>
</comment>
<evidence type="ECO:0008006" key="3">
    <source>
        <dbReference type="Google" id="ProtNLM"/>
    </source>
</evidence>
<keyword evidence="2" id="KW-1185">Reference proteome</keyword>
<name>A0ABS8K5E3_9BURK</name>
<evidence type="ECO:0000313" key="2">
    <source>
        <dbReference type="Proteomes" id="UP001431019"/>
    </source>
</evidence>
<accession>A0ABS8K5E3</accession>
<gene>
    <name evidence="1" type="ORF">LJ656_33000</name>
</gene>
<evidence type="ECO:0000313" key="1">
    <source>
        <dbReference type="EMBL" id="MCC8397382.1"/>
    </source>
</evidence>
<proteinExistence type="predicted"/>
<dbReference type="EMBL" id="JAJITD010000028">
    <property type="protein sequence ID" value="MCC8397382.1"/>
    <property type="molecule type" value="Genomic_DNA"/>
</dbReference>
<dbReference type="RefSeq" id="WP_230513641.1">
    <property type="nucleotide sequence ID" value="NZ_JAJITD010000028.1"/>
</dbReference>